<feature type="domain" description="RecX first three-helical" evidence="8">
    <location>
        <begin position="11"/>
        <end position="50"/>
    </location>
</feature>
<dbReference type="InterPro" id="IPR036388">
    <property type="entry name" value="WH-like_DNA-bd_sf"/>
</dbReference>
<dbReference type="HAMAP" id="MF_01114">
    <property type="entry name" value="RecX"/>
    <property type="match status" value="1"/>
</dbReference>
<evidence type="ECO:0000313" key="10">
    <source>
        <dbReference type="Proteomes" id="UP000236724"/>
    </source>
</evidence>
<evidence type="ECO:0000256" key="1">
    <source>
        <dbReference type="ARBA" id="ARBA00004496"/>
    </source>
</evidence>
<dbReference type="InterPro" id="IPR053926">
    <property type="entry name" value="RecX_HTH_1st"/>
</dbReference>
<dbReference type="AlphaFoldDB" id="A0A1H6FDM2"/>
<comment type="function">
    <text evidence="5">Modulates RecA activity.</text>
</comment>
<organism evidence="9 10">
    <name type="scientific">Candidatus Venteria ishoeyi</name>
    <dbReference type="NCBI Taxonomy" id="1899563"/>
    <lineage>
        <taxon>Bacteria</taxon>
        <taxon>Pseudomonadati</taxon>
        <taxon>Pseudomonadota</taxon>
        <taxon>Gammaproteobacteria</taxon>
        <taxon>Thiotrichales</taxon>
        <taxon>Thiotrichaceae</taxon>
        <taxon>Venteria</taxon>
    </lineage>
</organism>
<dbReference type="Pfam" id="PF02631">
    <property type="entry name" value="RecX_HTH2"/>
    <property type="match status" value="1"/>
</dbReference>
<accession>A0A1H6FDM2</accession>
<dbReference type="Pfam" id="PF21982">
    <property type="entry name" value="RecX_HTH1"/>
    <property type="match status" value="1"/>
</dbReference>
<dbReference type="InterPro" id="IPR003783">
    <property type="entry name" value="Regulatory_RecX"/>
</dbReference>
<dbReference type="Gene3D" id="1.10.10.10">
    <property type="entry name" value="Winged helix-like DNA-binding domain superfamily/Winged helix DNA-binding domain"/>
    <property type="match status" value="3"/>
</dbReference>
<dbReference type="PANTHER" id="PTHR33602:SF1">
    <property type="entry name" value="REGULATORY PROTEIN RECX FAMILY PROTEIN"/>
    <property type="match status" value="1"/>
</dbReference>
<dbReference type="GO" id="GO:0005737">
    <property type="term" value="C:cytoplasm"/>
    <property type="evidence" value="ECO:0007669"/>
    <property type="project" value="UniProtKB-SubCell"/>
</dbReference>
<dbReference type="EMBL" id="FMSV02000532">
    <property type="protein sequence ID" value="SEH07501.1"/>
    <property type="molecule type" value="Genomic_DNA"/>
</dbReference>
<protein>
    <recommendedName>
        <fullName evidence="3 5">Regulatory protein RecX</fullName>
    </recommendedName>
</protein>
<dbReference type="Pfam" id="PF21981">
    <property type="entry name" value="RecX_HTH3"/>
    <property type="match status" value="1"/>
</dbReference>
<name>A0A1H6FDM2_9GAMM</name>
<comment type="subcellular location">
    <subcellularLocation>
        <location evidence="1 5">Cytoplasm</location>
    </subcellularLocation>
</comment>
<dbReference type="NCBIfam" id="NF001057">
    <property type="entry name" value="PRK00117.3-3"/>
    <property type="match status" value="1"/>
</dbReference>
<dbReference type="PANTHER" id="PTHR33602">
    <property type="entry name" value="REGULATORY PROTEIN RECX FAMILY PROTEIN"/>
    <property type="match status" value="1"/>
</dbReference>
<dbReference type="Proteomes" id="UP000236724">
    <property type="component" value="Unassembled WGS sequence"/>
</dbReference>
<evidence type="ECO:0000256" key="2">
    <source>
        <dbReference type="ARBA" id="ARBA00009695"/>
    </source>
</evidence>
<keyword evidence="10" id="KW-1185">Reference proteome</keyword>
<feature type="domain" description="RecX third three-helical" evidence="7">
    <location>
        <begin position="103"/>
        <end position="148"/>
    </location>
</feature>
<evidence type="ECO:0000313" key="9">
    <source>
        <dbReference type="EMBL" id="SEH07501.1"/>
    </source>
</evidence>
<proteinExistence type="inferred from homology"/>
<evidence type="ECO:0000256" key="5">
    <source>
        <dbReference type="HAMAP-Rule" id="MF_01114"/>
    </source>
</evidence>
<dbReference type="InterPro" id="IPR053924">
    <property type="entry name" value="RecX_HTH_2nd"/>
</dbReference>
<evidence type="ECO:0000259" key="7">
    <source>
        <dbReference type="Pfam" id="PF21981"/>
    </source>
</evidence>
<evidence type="ECO:0000259" key="6">
    <source>
        <dbReference type="Pfam" id="PF02631"/>
    </source>
</evidence>
<comment type="similarity">
    <text evidence="2 5">Belongs to the RecX family.</text>
</comment>
<reference evidence="9 10" key="1">
    <citation type="submission" date="2016-10" db="EMBL/GenBank/DDBJ databases">
        <authorList>
            <person name="de Groot N.N."/>
        </authorList>
    </citation>
    <scope>NUCLEOTIDE SEQUENCE [LARGE SCALE GENOMIC DNA]</scope>
    <source>
        <strain evidence="9">MBHS1</strain>
    </source>
</reference>
<evidence type="ECO:0000256" key="3">
    <source>
        <dbReference type="ARBA" id="ARBA00018111"/>
    </source>
</evidence>
<evidence type="ECO:0000259" key="8">
    <source>
        <dbReference type="Pfam" id="PF21982"/>
    </source>
</evidence>
<keyword evidence="4 5" id="KW-0963">Cytoplasm</keyword>
<gene>
    <name evidence="5 9" type="primary">recX</name>
    <name evidence="9" type="ORF">MBHS_03376</name>
</gene>
<dbReference type="GO" id="GO:0006282">
    <property type="term" value="P:regulation of DNA repair"/>
    <property type="evidence" value="ECO:0007669"/>
    <property type="project" value="UniProtKB-UniRule"/>
</dbReference>
<feature type="domain" description="RecX second three-helical" evidence="6">
    <location>
        <begin position="57"/>
        <end position="97"/>
    </location>
</feature>
<evidence type="ECO:0000256" key="4">
    <source>
        <dbReference type="ARBA" id="ARBA00022490"/>
    </source>
</evidence>
<dbReference type="OrthoDB" id="7066780at2"/>
<dbReference type="InterPro" id="IPR053925">
    <property type="entry name" value="RecX_HTH_3rd"/>
</dbReference>
<dbReference type="RefSeq" id="WP_103921146.1">
    <property type="nucleotide sequence ID" value="NZ_FMSV02000532.1"/>
</dbReference>
<sequence>MSDDEVAYKAAYNAGLAALSRRDYAKVELQRKLAAKGLAAEAIANALEKLQEQHYLDESRFVENFIQTRCNQGYGPQRIRQELRHRGIDEDLITTALEQQTVDWWQQAHQVREKRFGQQLPESMQERAKQMRFLSYRGFSSEQIRAVLSED</sequence>